<dbReference type="Proteomes" id="UP001549047">
    <property type="component" value="Unassembled WGS sequence"/>
</dbReference>
<name>A0ABV2J830_9HYPH</name>
<dbReference type="PANTHER" id="PTHR11365:SF2">
    <property type="entry name" value="5-OXOPROLINASE"/>
    <property type="match status" value="1"/>
</dbReference>
<comment type="caution">
    <text evidence="3">The sequence shown here is derived from an EMBL/GenBank/DDBJ whole genome shotgun (WGS) entry which is preliminary data.</text>
</comment>
<dbReference type="EMBL" id="JBEPMB010000012">
    <property type="protein sequence ID" value="MET3616070.1"/>
    <property type="molecule type" value="Genomic_DNA"/>
</dbReference>
<dbReference type="SUPFAM" id="SSF53067">
    <property type="entry name" value="Actin-like ATPase domain"/>
    <property type="match status" value="1"/>
</dbReference>
<organism evidence="3 4">
    <name type="scientific">Rhizobium aquaticum</name>
    <dbReference type="NCBI Taxonomy" id="1549636"/>
    <lineage>
        <taxon>Bacteria</taxon>
        <taxon>Pseudomonadati</taxon>
        <taxon>Pseudomonadota</taxon>
        <taxon>Alphaproteobacteria</taxon>
        <taxon>Hyphomicrobiales</taxon>
        <taxon>Rhizobiaceae</taxon>
        <taxon>Rhizobium/Agrobacterium group</taxon>
        <taxon>Rhizobium</taxon>
    </lineage>
</organism>
<dbReference type="Pfam" id="PF01968">
    <property type="entry name" value="Hydantoinase_A"/>
    <property type="match status" value="1"/>
</dbReference>
<dbReference type="InterPro" id="IPR043129">
    <property type="entry name" value="ATPase_NBD"/>
</dbReference>
<feature type="domain" description="Hydantoinase A/oxoprolinase" evidence="1">
    <location>
        <begin position="189"/>
        <end position="573"/>
    </location>
</feature>
<dbReference type="Pfam" id="PF05378">
    <property type="entry name" value="Hydant_A_N"/>
    <property type="match status" value="1"/>
</dbReference>
<dbReference type="InterPro" id="IPR008040">
    <property type="entry name" value="Hydant_A_N"/>
</dbReference>
<protein>
    <submittedName>
        <fullName evidence="3">N-methylhydantoinase A/oxoprolinase/acetone carboxylase beta subunit</fullName>
    </submittedName>
</protein>
<accession>A0ABV2J830</accession>
<evidence type="ECO:0000259" key="2">
    <source>
        <dbReference type="Pfam" id="PF05378"/>
    </source>
</evidence>
<evidence type="ECO:0000259" key="1">
    <source>
        <dbReference type="Pfam" id="PF01968"/>
    </source>
</evidence>
<keyword evidence="4" id="KW-1185">Reference proteome</keyword>
<feature type="domain" description="Hydantoinase/oxoprolinase N-terminal" evidence="2">
    <location>
        <begin position="7"/>
        <end position="167"/>
    </location>
</feature>
<reference evidence="3 4" key="1">
    <citation type="submission" date="2024-06" db="EMBL/GenBank/DDBJ databases">
        <title>Genomic Encyclopedia of Type Strains, Phase IV (KMG-IV): sequencing the most valuable type-strain genomes for metagenomic binning, comparative biology and taxonomic classification.</title>
        <authorList>
            <person name="Goeker M."/>
        </authorList>
    </citation>
    <scope>NUCLEOTIDE SEQUENCE [LARGE SCALE GENOMIC DNA]</scope>
    <source>
        <strain evidence="3 4">DSM 29780</strain>
    </source>
</reference>
<evidence type="ECO:0000313" key="3">
    <source>
        <dbReference type="EMBL" id="MET3616070.1"/>
    </source>
</evidence>
<gene>
    <name evidence="3" type="ORF">ABID16_004419</name>
</gene>
<dbReference type="InterPro" id="IPR045079">
    <property type="entry name" value="Oxoprolinase-like"/>
</dbReference>
<dbReference type="RefSeq" id="WP_354558530.1">
    <property type="nucleotide sequence ID" value="NZ_JBEPMB010000012.1"/>
</dbReference>
<sequence length="666" mass="69643">MADIISLGIDTGGTYTDAVIFSDARGVIAKAKSLTTRHDLSEGIAGAADAALAAAQIDSREIRLVSLSTTLATNALVEGQGQRVALVMIGFGEDDLARDGLGEAARAGPVIFLPGGHDVHGRETPLEMERLQVALPQLAQEVSAFAVAGYFAVRNPAHEQRVRDLILRDAGLPVTCSHELSSRLGGPRRALTTLLNARLVGMIGRLVGACEAYLSSRNIAAPLMVVRGDGALISASEARLRPIETILSGPAASLAGAQFLTGLDNAVVSDIGGTTTDVAILENGRPKLDPDGAMVGGHRTMVEAVAMRTFGLGGDSEVRVDLAGLIARIELGPRRVLPLSLIGHRFSDIVIPALEKQVGSVHAQRNEGLFAIRTGLPDSMAAGLSAQEASLYARITDQPQPLTQLLTTAPQKSALDRLAARGLAHISGITPSDALHVLGRQGQWNAAAARLGLDLAARQKGGNGKPIAADAEDLANRIVQRLTRQSSHAILEACLTDDGETGIDPAKSRAIARALDRQPGVVRFSLALDRPLIGLGASAPVYYPAIAEELAAPAVIPDHADVANAIGAVAGQIRETVTVFVTSPEEGIFLLNGSGETLRFVSETEALEAARARAIEHARALAARNGLAEPHIELMEDADAAEIEGKRKLVEARVRAVASGRPRVAN</sequence>
<evidence type="ECO:0000313" key="4">
    <source>
        <dbReference type="Proteomes" id="UP001549047"/>
    </source>
</evidence>
<dbReference type="InterPro" id="IPR002821">
    <property type="entry name" value="Hydantoinase_A"/>
</dbReference>
<dbReference type="PANTHER" id="PTHR11365">
    <property type="entry name" value="5-OXOPROLINASE RELATED"/>
    <property type="match status" value="1"/>
</dbReference>
<proteinExistence type="predicted"/>